<keyword evidence="2" id="KW-1185">Reference proteome</keyword>
<sequence>IEFCSPSYKDRGHLIFSDAPKGPKVTWLFSREANRFPKFNLACSVQILGQLVMQSFPSMSSP</sequence>
<dbReference type="Proteomes" id="UP000887013">
    <property type="component" value="Unassembled WGS sequence"/>
</dbReference>
<reference evidence="1" key="1">
    <citation type="submission" date="2020-08" db="EMBL/GenBank/DDBJ databases">
        <title>Multicomponent nature underlies the extraordinary mechanical properties of spider dragline silk.</title>
        <authorList>
            <person name="Kono N."/>
            <person name="Nakamura H."/>
            <person name="Mori M."/>
            <person name="Yoshida Y."/>
            <person name="Ohtoshi R."/>
            <person name="Malay A.D."/>
            <person name="Moran D.A.P."/>
            <person name="Tomita M."/>
            <person name="Numata K."/>
            <person name="Arakawa K."/>
        </authorList>
    </citation>
    <scope>NUCLEOTIDE SEQUENCE</scope>
</reference>
<comment type="caution">
    <text evidence="1">The sequence shown here is derived from an EMBL/GenBank/DDBJ whole genome shotgun (WGS) entry which is preliminary data.</text>
</comment>
<evidence type="ECO:0000313" key="1">
    <source>
        <dbReference type="EMBL" id="GFT70324.1"/>
    </source>
</evidence>
<feature type="non-terminal residue" evidence="1">
    <location>
        <position position="1"/>
    </location>
</feature>
<accession>A0A8X6PH58</accession>
<dbReference type="EMBL" id="BMAW01069738">
    <property type="protein sequence ID" value="GFT70324.1"/>
    <property type="molecule type" value="Genomic_DNA"/>
</dbReference>
<protein>
    <submittedName>
        <fullName evidence="1">Uncharacterized protein</fullName>
    </submittedName>
</protein>
<name>A0A8X6PH58_NEPPI</name>
<gene>
    <name evidence="1" type="ORF">NPIL_541461</name>
</gene>
<dbReference type="AlphaFoldDB" id="A0A8X6PH58"/>
<evidence type="ECO:0000313" key="2">
    <source>
        <dbReference type="Proteomes" id="UP000887013"/>
    </source>
</evidence>
<proteinExistence type="predicted"/>
<organism evidence="1 2">
    <name type="scientific">Nephila pilipes</name>
    <name type="common">Giant wood spider</name>
    <name type="synonym">Nephila maculata</name>
    <dbReference type="NCBI Taxonomy" id="299642"/>
    <lineage>
        <taxon>Eukaryota</taxon>
        <taxon>Metazoa</taxon>
        <taxon>Ecdysozoa</taxon>
        <taxon>Arthropoda</taxon>
        <taxon>Chelicerata</taxon>
        <taxon>Arachnida</taxon>
        <taxon>Araneae</taxon>
        <taxon>Araneomorphae</taxon>
        <taxon>Entelegynae</taxon>
        <taxon>Araneoidea</taxon>
        <taxon>Nephilidae</taxon>
        <taxon>Nephila</taxon>
    </lineage>
</organism>